<evidence type="ECO:0000256" key="6">
    <source>
        <dbReference type="ARBA" id="ARBA00022741"/>
    </source>
</evidence>
<dbReference type="GO" id="GO:0003676">
    <property type="term" value="F:nucleic acid binding"/>
    <property type="evidence" value="ECO:0007669"/>
    <property type="project" value="InterPro"/>
</dbReference>
<protein>
    <recommendedName>
        <fullName evidence="3">asparagine--tRNA ligase</fullName>
        <ecNumber evidence="3">6.1.1.22</ecNumber>
    </recommendedName>
    <alternativeName>
        <fullName evidence="10">Asparaginyl-tRNA synthetase</fullName>
    </alternativeName>
</protein>
<keyword evidence="12" id="KW-0175">Coiled coil</keyword>
<gene>
    <name evidence="14" type="ORF">BWQ96_00800</name>
</gene>
<organism evidence="14 15">
    <name type="scientific">Gracilariopsis chorda</name>
    <dbReference type="NCBI Taxonomy" id="448386"/>
    <lineage>
        <taxon>Eukaryota</taxon>
        <taxon>Rhodophyta</taxon>
        <taxon>Florideophyceae</taxon>
        <taxon>Rhodymeniophycidae</taxon>
        <taxon>Gracilariales</taxon>
        <taxon>Gracilariaceae</taxon>
        <taxon>Gracilariopsis</taxon>
    </lineage>
</organism>
<comment type="catalytic activity">
    <reaction evidence="11">
        <text>tRNA(Asn) + L-asparagine + ATP = L-asparaginyl-tRNA(Asn) + AMP + diphosphate + H(+)</text>
        <dbReference type="Rhea" id="RHEA:11180"/>
        <dbReference type="Rhea" id="RHEA-COMP:9659"/>
        <dbReference type="Rhea" id="RHEA-COMP:9674"/>
        <dbReference type="ChEBI" id="CHEBI:15378"/>
        <dbReference type="ChEBI" id="CHEBI:30616"/>
        <dbReference type="ChEBI" id="CHEBI:33019"/>
        <dbReference type="ChEBI" id="CHEBI:58048"/>
        <dbReference type="ChEBI" id="CHEBI:78442"/>
        <dbReference type="ChEBI" id="CHEBI:78515"/>
        <dbReference type="ChEBI" id="CHEBI:456215"/>
        <dbReference type="EC" id="6.1.1.22"/>
    </reaction>
</comment>
<evidence type="ECO:0000313" key="14">
    <source>
        <dbReference type="EMBL" id="PXF49484.1"/>
    </source>
</evidence>
<evidence type="ECO:0000256" key="8">
    <source>
        <dbReference type="ARBA" id="ARBA00022917"/>
    </source>
</evidence>
<dbReference type="InterPro" id="IPR004522">
    <property type="entry name" value="Asn-tRNA-ligase"/>
</dbReference>
<evidence type="ECO:0000256" key="9">
    <source>
        <dbReference type="ARBA" id="ARBA00023146"/>
    </source>
</evidence>
<evidence type="ECO:0000259" key="13">
    <source>
        <dbReference type="PROSITE" id="PS50862"/>
    </source>
</evidence>
<evidence type="ECO:0000256" key="5">
    <source>
        <dbReference type="ARBA" id="ARBA00022598"/>
    </source>
</evidence>
<dbReference type="PANTHER" id="PTHR22594:SF16">
    <property type="entry name" value="ASPARAGINE--TRNA LIGASE, CYTOPLASMIC"/>
    <property type="match status" value="1"/>
</dbReference>
<dbReference type="GO" id="GO:0005737">
    <property type="term" value="C:cytoplasm"/>
    <property type="evidence" value="ECO:0007669"/>
    <property type="project" value="UniProtKB-SubCell"/>
</dbReference>
<feature type="domain" description="Aminoacyl-transfer RNA synthetases class-II family profile" evidence="13">
    <location>
        <begin position="223"/>
        <end position="531"/>
    </location>
</feature>
<dbReference type="SUPFAM" id="SSF55681">
    <property type="entry name" value="Class II aaRS and biotin synthetases"/>
    <property type="match status" value="1"/>
</dbReference>
<evidence type="ECO:0000256" key="1">
    <source>
        <dbReference type="ARBA" id="ARBA00004496"/>
    </source>
</evidence>
<dbReference type="Proteomes" id="UP000247409">
    <property type="component" value="Unassembled WGS sequence"/>
</dbReference>
<dbReference type="GO" id="GO:0006421">
    <property type="term" value="P:asparaginyl-tRNA aminoacylation"/>
    <property type="evidence" value="ECO:0007669"/>
    <property type="project" value="InterPro"/>
</dbReference>
<evidence type="ECO:0000256" key="11">
    <source>
        <dbReference type="ARBA" id="ARBA00047844"/>
    </source>
</evidence>
<evidence type="ECO:0000256" key="3">
    <source>
        <dbReference type="ARBA" id="ARBA00012816"/>
    </source>
</evidence>
<keyword evidence="7" id="KW-0067">ATP-binding</keyword>
<dbReference type="Pfam" id="PF20917">
    <property type="entry name" value="AsnRS_N"/>
    <property type="match status" value="1"/>
</dbReference>
<proteinExistence type="inferred from homology"/>
<keyword evidence="4" id="KW-0963">Cytoplasm</keyword>
<dbReference type="SUPFAM" id="SSF50249">
    <property type="entry name" value="Nucleic acid-binding proteins"/>
    <property type="match status" value="1"/>
</dbReference>
<keyword evidence="6" id="KW-0547">Nucleotide-binding</keyword>
<dbReference type="OrthoDB" id="1931232at2759"/>
<dbReference type="Pfam" id="PF01336">
    <property type="entry name" value="tRNA_anti-codon"/>
    <property type="match status" value="1"/>
</dbReference>
<dbReference type="Gene3D" id="2.40.50.140">
    <property type="entry name" value="Nucleic acid-binding proteins"/>
    <property type="match status" value="1"/>
</dbReference>
<dbReference type="CDD" id="cd04323">
    <property type="entry name" value="AsnRS_cyto_like_N"/>
    <property type="match status" value="1"/>
</dbReference>
<keyword evidence="9" id="KW-0030">Aminoacyl-tRNA synthetase</keyword>
<keyword evidence="15" id="KW-1185">Reference proteome</keyword>
<evidence type="ECO:0000256" key="10">
    <source>
        <dbReference type="ARBA" id="ARBA00029886"/>
    </source>
</evidence>
<comment type="subcellular location">
    <subcellularLocation>
        <location evidence="1">Cytoplasm</location>
    </subcellularLocation>
</comment>
<evidence type="ECO:0000256" key="12">
    <source>
        <dbReference type="SAM" id="Coils"/>
    </source>
</evidence>
<dbReference type="Pfam" id="PF00152">
    <property type="entry name" value="tRNA-synt_2"/>
    <property type="match status" value="1"/>
</dbReference>
<reference evidence="14 15" key="1">
    <citation type="journal article" date="2018" name="Mol. Biol. Evol.">
        <title>Analysis of the draft genome of the red seaweed Gracilariopsis chorda provides insights into genome size evolution in Rhodophyta.</title>
        <authorList>
            <person name="Lee J."/>
            <person name="Yang E.C."/>
            <person name="Graf L."/>
            <person name="Yang J.H."/>
            <person name="Qiu H."/>
            <person name="Zel Zion U."/>
            <person name="Chan C.X."/>
            <person name="Stephens T.G."/>
            <person name="Weber A.P.M."/>
            <person name="Boo G.H."/>
            <person name="Boo S.M."/>
            <person name="Kim K.M."/>
            <person name="Shin Y."/>
            <person name="Jung M."/>
            <person name="Lee S.J."/>
            <person name="Yim H.S."/>
            <person name="Lee J.H."/>
            <person name="Bhattacharya D."/>
            <person name="Yoon H.S."/>
        </authorList>
    </citation>
    <scope>NUCLEOTIDE SEQUENCE [LARGE SCALE GENOMIC DNA]</scope>
    <source>
        <strain evidence="14 15">SKKU-2015</strain>
        <tissue evidence="14">Whole body</tissue>
    </source>
</reference>
<dbReference type="NCBIfam" id="TIGR00457">
    <property type="entry name" value="asnS"/>
    <property type="match status" value="1"/>
</dbReference>
<dbReference type="InterPro" id="IPR048952">
    <property type="entry name" value="AsnRS_N"/>
</dbReference>
<keyword evidence="5 14" id="KW-0436">Ligase</keyword>
<sequence>MSTVADNKPAEEPDFQKMTLDTFMKMSDDERSKLSATARKKWIKLEKKAQDKSRKEEEARERAAAENAARLERAKQIKIELDLSLPPAKQLKIRDLSKYVDQRVKIYGWVHHLRTDGKKLWFIDLRDGTGFAQIVLTGEMCMTYEAATLYREAAIAVYGKWVKDEKGRAQGTFPGYELAADFWELVGPSCADIDMLFTKDSNPDILMNQRHLVLRGSKASSVMRMRSIITHCFREHFFDRGYTELSPPTLVNTQCEGGSTLFNFNYFEDDGYLTQSSQLYLETGIAAVNDCFCILPSYRAEKSQTRRHLAEFHHIEAERPFITFEDLLETIEDLVCDVIDRVGKKMESDMDTFLRASGGKPIPKLERPFLRMTYEDAVKYCREHGIYKDPETKEHFEFGDDIPEKPERQMTDEINRPIMLIKFPASLKSFYMQKCDDDKRLTESVDLLLPGVGEVVGGSMRMWDMDELMEAYKKEGMDPAPYYWFTDQRKYGTCPHGGYGLGLERFICALLGIHHIRDACLYPRYRGRIAP</sequence>
<dbReference type="EC" id="6.1.1.22" evidence="3"/>
<comment type="caution">
    <text evidence="14">The sequence shown here is derived from an EMBL/GenBank/DDBJ whole genome shotgun (WGS) entry which is preliminary data.</text>
</comment>
<comment type="similarity">
    <text evidence="2">Belongs to the class-II aminoacyl-tRNA synthetase family.</text>
</comment>
<dbReference type="PROSITE" id="PS50862">
    <property type="entry name" value="AA_TRNA_LIGASE_II"/>
    <property type="match status" value="1"/>
</dbReference>
<dbReference type="GO" id="GO:0005524">
    <property type="term" value="F:ATP binding"/>
    <property type="evidence" value="ECO:0007669"/>
    <property type="project" value="UniProtKB-KW"/>
</dbReference>
<evidence type="ECO:0000313" key="15">
    <source>
        <dbReference type="Proteomes" id="UP000247409"/>
    </source>
</evidence>
<dbReference type="InterPro" id="IPR012340">
    <property type="entry name" value="NA-bd_OB-fold"/>
</dbReference>
<dbReference type="InterPro" id="IPR004365">
    <property type="entry name" value="NA-bd_OB_tRNA"/>
</dbReference>
<dbReference type="GO" id="GO:0004816">
    <property type="term" value="F:asparagine-tRNA ligase activity"/>
    <property type="evidence" value="ECO:0007669"/>
    <property type="project" value="UniProtKB-EC"/>
</dbReference>
<dbReference type="CDD" id="cd00776">
    <property type="entry name" value="AsxRS_core"/>
    <property type="match status" value="1"/>
</dbReference>
<dbReference type="InterPro" id="IPR006195">
    <property type="entry name" value="aa-tRNA-synth_II"/>
</dbReference>
<dbReference type="Gene3D" id="3.30.930.10">
    <property type="entry name" value="Bira Bifunctional Protein, Domain 2"/>
    <property type="match status" value="1"/>
</dbReference>
<dbReference type="AlphaFoldDB" id="A0A2V3J542"/>
<evidence type="ECO:0000256" key="4">
    <source>
        <dbReference type="ARBA" id="ARBA00022490"/>
    </source>
</evidence>
<keyword evidence="8" id="KW-0648">Protein biosynthesis</keyword>
<name>A0A2V3J542_9FLOR</name>
<feature type="coiled-coil region" evidence="12">
    <location>
        <begin position="46"/>
        <end position="75"/>
    </location>
</feature>
<dbReference type="InterPro" id="IPR045864">
    <property type="entry name" value="aa-tRNA-synth_II/BPL/LPL"/>
</dbReference>
<evidence type="ECO:0000256" key="2">
    <source>
        <dbReference type="ARBA" id="ARBA00008226"/>
    </source>
</evidence>
<evidence type="ECO:0000256" key="7">
    <source>
        <dbReference type="ARBA" id="ARBA00022840"/>
    </source>
</evidence>
<dbReference type="InterPro" id="IPR002312">
    <property type="entry name" value="Asp/Asn-tRNA-synth_IIb"/>
</dbReference>
<dbReference type="EMBL" id="NBIV01000005">
    <property type="protein sequence ID" value="PXF49484.1"/>
    <property type="molecule type" value="Genomic_DNA"/>
</dbReference>
<dbReference type="PANTHER" id="PTHR22594">
    <property type="entry name" value="ASPARTYL/LYSYL-TRNA SYNTHETASE"/>
    <property type="match status" value="1"/>
</dbReference>
<dbReference type="STRING" id="448386.A0A2V3J542"/>
<dbReference type="InterPro" id="IPR004364">
    <property type="entry name" value="Aa-tRNA-synt_II"/>
</dbReference>
<dbReference type="PRINTS" id="PR01042">
    <property type="entry name" value="TRNASYNTHASP"/>
</dbReference>
<accession>A0A2V3J542</accession>